<dbReference type="AlphaFoldDB" id="A0A9N8VAE4"/>
<gene>
    <name evidence="2" type="ORF">ALEPTO_LOCUS506</name>
</gene>
<comment type="caution">
    <text evidence="2">The sequence shown here is derived from an EMBL/GenBank/DDBJ whole genome shotgun (WGS) entry which is preliminary data.</text>
</comment>
<name>A0A9N8VAE4_9GLOM</name>
<sequence length="184" mass="20353">MSNSDPENSPKAKVSVLITTIKPQIEESADESEENEFEEKEKESDNGYYGGYIPRMNQLVKRTSGYSQCFPQANTLDVKTVPADLVPNTKTSFTISGQFEGQFTGATRVEIDVLNKDQDWLYGFSGQGCPFSSCPYDANNGFTITVTADLKDLPKGYKIVVAIFLDYDNNRERPDACAIASDNS</sequence>
<feature type="region of interest" description="Disordered" evidence="1">
    <location>
        <begin position="23"/>
        <end position="48"/>
    </location>
</feature>
<dbReference type="Proteomes" id="UP000789508">
    <property type="component" value="Unassembled WGS sequence"/>
</dbReference>
<keyword evidence="3" id="KW-1185">Reference proteome</keyword>
<proteinExistence type="predicted"/>
<evidence type="ECO:0000313" key="3">
    <source>
        <dbReference type="Proteomes" id="UP000789508"/>
    </source>
</evidence>
<protein>
    <submittedName>
        <fullName evidence="2">11245_t:CDS:1</fullName>
    </submittedName>
</protein>
<evidence type="ECO:0000313" key="2">
    <source>
        <dbReference type="EMBL" id="CAG8443613.1"/>
    </source>
</evidence>
<dbReference type="EMBL" id="CAJVPS010000035">
    <property type="protein sequence ID" value="CAG8443613.1"/>
    <property type="molecule type" value="Genomic_DNA"/>
</dbReference>
<dbReference type="OrthoDB" id="2401092at2759"/>
<reference evidence="2" key="1">
    <citation type="submission" date="2021-06" db="EMBL/GenBank/DDBJ databases">
        <authorList>
            <person name="Kallberg Y."/>
            <person name="Tangrot J."/>
            <person name="Rosling A."/>
        </authorList>
    </citation>
    <scope>NUCLEOTIDE SEQUENCE</scope>
    <source>
        <strain evidence="2">FL130A</strain>
    </source>
</reference>
<evidence type="ECO:0000256" key="1">
    <source>
        <dbReference type="SAM" id="MobiDB-lite"/>
    </source>
</evidence>
<accession>A0A9N8VAE4</accession>
<feature type="compositionally biased region" description="Acidic residues" evidence="1">
    <location>
        <begin position="27"/>
        <end position="38"/>
    </location>
</feature>
<organism evidence="2 3">
    <name type="scientific">Ambispora leptoticha</name>
    <dbReference type="NCBI Taxonomy" id="144679"/>
    <lineage>
        <taxon>Eukaryota</taxon>
        <taxon>Fungi</taxon>
        <taxon>Fungi incertae sedis</taxon>
        <taxon>Mucoromycota</taxon>
        <taxon>Glomeromycotina</taxon>
        <taxon>Glomeromycetes</taxon>
        <taxon>Archaeosporales</taxon>
        <taxon>Ambisporaceae</taxon>
        <taxon>Ambispora</taxon>
    </lineage>
</organism>